<dbReference type="Proteomes" id="UP001549307">
    <property type="component" value="Unassembled WGS sequence"/>
</dbReference>
<dbReference type="EC" id="5.2.1.8" evidence="3 6"/>
<evidence type="ECO:0000256" key="7">
    <source>
        <dbReference type="SAM" id="MobiDB-lite"/>
    </source>
</evidence>
<proteinExistence type="inferred from homology"/>
<comment type="catalytic activity">
    <reaction evidence="1 6">
        <text>[protein]-peptidylproline (omega=180) = [protein]-peptidylproline (omega=0)</text>
        <dbReference type="Rhea" id="RHEA:16237"/>
        <dbReference type="Rhea" id="RHEA-COMP:10747"/>
        <dbReference type="Rhea" id="RHEA-COMP:10748"/>
        <dbReference type="ChEBI" id="CHEBI:83833"/>
        <dbReference type="ChEBI" id="CHEBI:83834"/>
        <dbReference type="EC" id="5.2.1.8"/>
    </reaction>
</comment>
<dbReference type="InterPro" id="IPR046357">
    <property type="entry name" value="PPIase_dom_sf"/>
</dbReference>
<dbReference type="PANTHER" id="PTHR43811:SF19">
    <property type="entry name" value="39 KDA FK506-BINDING NUCLEAR PROTEIN"/>
    <property type="match status" value="1"/>
</dbReference>
<accession>A0ABV2P2M0</accession>
<dbReference type="Pfam" id="PF00254">
    <property type="entry name" value="FKBP_C"/>
    <property type="match status" value="1"/>
</dbReference>
<sequence length="336" mass="34431">MVSSWDPTCLEAQRALPSVPCPDESVFFVRRLLAILLPALLLITACGGGSTPAAEPTSKSVGDVSKLDSVKVTDNGNDKAPGIEFSKPLTVAEPTVDVVSEGDGARVKAGQTAELAYVAVDGNDGKTLEDGYATGPQPIDLTDQIKSSNELIYNAIIGAKVGSHVAIAAPGNSSGDTPAGTQLVVFKIVSAKDAAPVLEKPEGEAVTPPAGLPTVKEDDKGIPQISVDGVAAPKELIAQDLIKGSGAAVKATDTLTVNYVGVNLVGGTKFDSSFDRGEPTSFPLTGVIKGWTQGLEGKTVGSRVLLVIPQDLAYGETGQGEAKGDLVFVVDILGVK</sequence>
<keyword evidence="4 6" id="KW-0697">Rotamase</keyword>
<evidence type="ECO:0000256" key="4">
    <source>
        <dbReference type="ARBA" id="ARBA00023110"/>
    </source>
</evidence>
<organism evidence="9 10">
    <name type="scientific">Arthrobacter bambusae</name>
    <dbReference type="NCBI Taxonomy" id="1338426"/>
    <lineage>
        <taxon>Bacteria</taxon>
        <taxon>Bacillati</taxon>
        <taxon>Actinomycetota</taxon>
        <taxon>Actinomycetes</taxon>
        <taxon>Micrococcales</taxon>
        <taxon>Micrococcaceae</taxon>
        <taxon>Arthrobacter</taxon>
    </lineage>
</organism>
<evidence type="ECO:0000256" key="2">
    <source>
        <dbReference type="ARBA" id="ARBA00006577"/>
    </source>
</evidence>
<dbReference type="PANTHER" id="PTHR43811">
    <property type="entry name" value="FKBP-TYPE PEPTIDYL-PROLYL CIS-TRANS ISOMERASE FKPA"/>
    <property type="match status" value="1"/>
</dbReference>
<evidence type="ECO:0000256" key="6">
    <source>
        <dbReference type="PROSITE-ProRule" id="PRU00277"/>
    </source>
</evidence>
<protein>
    <recommendedName>
        <fullName evidence="3 6">peptidylprolyl isomerase</fullName>
        <ecNumber evidence="3 6">5.2.1.8</ecNumber>
    </recommendedName>
</protein>
<dbReference type="Gene3D" id="3.10.50.40">
    <property type="match status" value="1"/>
</dbReference>
<feature type="region of interest" description="Disordered" evidence="7">
    <location>
        <begin position="199"/>
        <end position="219"/>
    </location>
</feature>
<feature type="domain" description="PPIase FKBP-type" evidence="8">
    <location>
        <begin position="252"/>
        <end position="336"/>
    </location>
</feature>
<evidence type="ECO:0000256" key="5">
    <source>
        <dbReference type="ARBA" id="ARBA00023235"/>
    </source>
</evidence>
<evidence type="ECO:0000313" key="9">
    <source>
        <dbReference type="EMBL" id="MET4538971.1"/>
    </source>
</evidence>
<reference evidence="9 10" key="1">
    <citation type="submission" date="2024-06" db="EMBL/GenBank/DDBJ databases">
        <title>Sorghum-associated microbial communities from plants grown in Nebraska, USA.</title>
        <authorList>
            <person name="Schachtman D."/>
        </authorList>
    </citation>
    <scope>NUCLEOTIDE SEQUENCE [LARGE SCALE GENOMIC DNA]</scope>
    <source>
        <strain evidence="9 10">3552</strain>
    </source>
</reference>
<dbReference type="InterPro" id="IPR001179">
    <property type="entry name" value="PPIase_FKBP_dom"/>
</dbReference>
<comment type="caution">
    <text evidence="9">The sequence shown here is derived from an EMBL/GenBank/DDBJ whole genome shotgun (WGS) entry which is preliminary data.</text>
</comment>
<dbReference type="PROSITE" id="PS50059">
    <property type="entry name" value="FKBP_PPIASE"/>
    <property type="match status" value="1"/>
</dbReference>
<gene>
    <name evidence="9" type="ORF">ABIE37_000726</name>
</gene>
<evidence type="ECO:0000256" key="1">
    <source>
        <dbReference type="ARBA" id="ARBA00000971"/>
    </source>
</evidence>
<keyword evidence="5 6" id="KW-0413">Isomerase</keyword>
<evidence type="ECO:0000313" key="10">
    <source>
        <dbReference type="Proteomes" id="UP001549307"/>
    </source>
</evidence>
<dbReference type="SUPFAM" id="SSF54534">
    <property type="entry name" value="FKBP-like"/>
    <property type="match status" value="1"/>
</dbReference>
<name>A0ABV2P2M0_9MICC</name>
<evidence type="ECO:0000256" key="3">
    <source>
        <dbReference type="ARBA" id="ARBA00013194"/>
    </source>
</evidence>
<comment type="similarity">
    <text evidence="2">Belongs to the FKBP-type PPIase family.</text>
</comment>
<dbReference type="EMBL" id="JBEPSN010000001">
    <property type="protein sequence ID" value="MET4538971.1"/>
    <property type="molecule type" value="Genomic_DNA"/>
</dbReference>
<evidence type="ECO:0000259" key="8">
    <source>
        <dbReference type="PROSITE" id="PS50059"/>
    </source>
</evidence>
<dbReference type="GO" id="GO:0016853">
    <property type="term" value="F:isomerase activity"/>
    <property type="evidence" value="ECO:0007669"/>
    <property type="project" value="UniProtKB-KW"/>
</dbReference>
<keyword evidence="10" id="KW-1185">Reference proteome</keyword>